<dbReference type="Pfam" id="PF00440">
    <property type="entry name" value="TetR_N"/>
    <property type="match status" value="1"/>
</dbReference>
<name>A0ABS3MY37_9BACI</name>
<dbReference type="PANTHER" id="PTHR47506">
    <property type="entry name" value="TRANSCRIPTIONAL REGULATORY PROTEIN"/>
    <property type="match status" value="1"/>
</dbReference>
<dbReference type="EMBL" id="JAGDEL010000002">
    <property type="protein sequence ID" value="MBO1510918.1"/>
    <property type="molecule type" value="Genomic_DNA"/>
</dbReference>
<proteinExistence type="predicted"/>
<keyword evidence="7" id="KW-1185">Reference proteome</keyword>
<evidence type="ECO:0000313" key="6">
    <source>
        <dbReference type="EMBL" id="MBO1510918.1"/>
    </source>
</evidence>
<evidence type="ECO:0000256" key="4">
    <source>
        <dbReference type="PROSITE-ProRule" id="PRU00335"/>
    </source>
</evidence>
<gene>
    <name evidence="6" type="ORF">I7822_04320</name>
</gene>
<comment type="caution">
    <text evidence="6">The sequence shown here is derived from an EMBL/GenBank/DDBJ whole genome shotgun (WGS) entry which is preliminary data.</text>
</comment>
<dbReference type="Gene3D" id="1.10.357.10">
    <property type="entry name" value="Tetracycline Repressor, domain 2"/>
    <property type="match status" value="1"/>
</dbReference>
<dbReference type="InterPro" id="IPR001647">
    <property type="entry name" value="HTH_TetR"/>
</dbReference>
<keyword evidence="2 4" id="KW-0238">DNA-binding</keyword>
<accession>A0ABS3MY37</accession>
<feature type="domain" description="HTH tetR-type" evidence="5">
    <location>
        <begin position="3"/>
        <end position="63"/>
    </location>
</feature>
<protein>
    <submittedName>
        <fullName evidence="6">TetR/AcrR family transcriptional regulator</fullName>
    </submittedName>
</protein>
<evidence type="ECO:0000313" key="7">
    <source>
        <dbReference type="Proteomes" id="UP000663981"/>
    </source>
</evidence>
<evidence type="ECO:0000256" key="1">
    <source>
        <dbReference type="ARBA" id="ARBA00023015"/>
    </source>
</evidence>
<reference evidence="6 7" key="1">
    <citation type="submission" date="2021-03" db="EMBL/GenBank/DDBJ databases">
        <title>Whole genome sequence of Metabacillus bambusae BG109.</title>
        <authorList>
            <person name="Jeong J.W."/>
        </authorList>
    </citation>
    <scope>NUCLEOTIDE SEQUENCE [LARGE SCALE GENOMIC DNA]</scope>
    <source>
        <strain evidence="6 7">BG109</strain>
    </source>
</reference>
<dbReference type="PANTHER" id="PTHR47506:SF1">
    <property type="entry name" value="HTH-TYPE TRANSCRIPTIONAL REGULATOR YJDC"/>
    <property type="match status" value="1"/>
</dbReference>
<dbReference type="PROSITE" id="PS50977">
    <property type="entry name" value="HTH_TETR_2"/>
    <property type="match status" value="1"/>
</dbReference>
<evidence type="ECO:0000259" key="5">
    <source>
        <dbReference type="PROSITE" id="PS50977"/>
    </source>
</evidence>
<evidence type="ECO:0000256" key="2">
    <source>
        <dbReference type="ARBA" id="ARBA00023125"/>
    </source>
</evidence>
<dbReference type="SUPFAM" id="SSF46689">
    <property type="entry name" value="Homeodomain-like"/>
    <property type="match status" value="1"/>
</dbReference>
<dbReference type="Gene3D" id="1.10.10.60">
    <property type="entry name" value="Homeodomain-like"/>
    <property type="match status" value="1"/>
</dbReference>
<keyword evidence="3" id="KW-0804">Transcription</keyword>
<sequence>MMMMSSNEIKKSALNHFASSGYDGTSLSVIASDVGIKKQSIYAHFANKDELFLKIMEEVLIQETSYIKSFFSKNNTLALEKKLFQFLQQYSKRYESQAETRFLLRMGFLPPTHLHQQVIDSLYNYYDELEEILIEIFTNHKDSIITPVSEAVIAYIGLCDSVLVELLYSGNDRFQRRLNACWKVYWQGIRSKEE</sequence>
<evidence type="ECO:0000256" key="3">
    <source>
        <dbReference type="ARBA" id="ARBA00023163"/>
    </source>
</evidence>
<dbReference type="InterPro" id="IPR009057">
    <property type="entry name" value="Homeodomain-like_sf"/>
</dbReference>
<feature type="DNA-binding region" description="H-T-H motif" evidence="4">
    <location>
        <begin position="26"/>
        <end position="45"/>
    </location>
</feature>
<dbReference type="Proteomes" id="UP000663981">
    <property type="component" value="Unassembled WGS sequence"/>
</dbReference>
<dbReference type="PRINTS" id="PR00455">
    <property type="entry name" value="HTHTETR"/>
</dbReference>
<keyword evidence="1" id="KW-0805">Transcription regulation</keyword>
<organism evidence="6 7">
    <name type="scientific">Metabacillus bambusae</name>
    <dbReference type="NCBI Taxonomy" id="2795218"/>
    <lineage>
        <taxon>Bacteria</taxon>
        <taxon>Bacillati</taxon>
        <taxon>Bacillota</taxon>
        <taxon>Bacilli</taxon>
        <taxon>Bacillales</taxon>
        <taxon>Bacillaceae</taxon>
        <taxon>Metabacillus</taxon>
    </lineage>
</organism>